<sequence>MYRPNTLKTRLLKGEKAIASWLLLNSPDIAEVLAHAGFDALVMDHEHSTQTYDSAVAAMRAAAASSVTMLLRVPDNDHIYLKRALDAGAEGIMVPMVDSAEEAEAFVAACHYPPDGFRGVSFPTIRASGYGYQAGEYLKSYKDNLLLIAQVETAEAINNISKIAAVDGLDMVFIGIGDLSASIGKLGQFEDKKLLSMMQKAERAILKKKKLLGGIAFHEEMASAMFKRGYHFVVVTSDLSLLRDNAQRMAGALRKKI</sequence>
<dbReference type="InterPro" id="IPR050251">
    <property type="entry name" value="HpcH-HpaI_aldolase"/>
</dbReference>
<evidence type="ECO:0000313" key="6">
    <source>
        <dbReference type="Proteomes" id="UP001141619"/>
    </source>
</evidence>
<keyword evidence="3 5" id="KW-0456">Lyase</keyword>
<keyword evidence="2" id="KW-0479">Metal-binding</keyword>
<dbReference type="EMBL" id="JANWOI010000005">
    <property type="protein sequence ID" value="MDA5195025.1"/>
    <property type="molecule type" value="Genomic_DNA"/>
</dbReference>
<comment type="caution">
    <text evidence="5">The sequence shown here is derived from an EMBL/GenBank/DDBJ whole genome shotgun (WGS) entry which is preliminary data.</text>
</comment>
<dbReference type="GO" id="GO:0005737">
    <property type="term" value="C:cytoplasm"/>
    <property type="evidence" value="ECO:0007669"/>
    <property type="project" value="TreeGrafter"/>
</dbReference>
<dbReference type="Gene3D" id="3.20.20.60">
    <property type="entry name" value="Phosphoenolpyruvate-binding domains"/>
    <property type="match status" value="1"/>
</dbReference>
<dbReference type="GO" id="GO:0016832">
    <property type="term" value="F:aldehyde-lyase activity"/>
    <property type="evidence" value="ECO:0007669"/>
    <property type="project" value="TreeGrafter"/>
</dbReference>
<gene>
    <name evidence="5" type="ORF">NYP16_13805</name>
</gene>
<protein>
    <submittedName>
        <fullName evidence="5">Aldolase/citrate lyase family protein</fullName>
    </submittedName>
</protein>
<name>A0A9X3U0C8_9PROT</name>
<dbReference type="SUPFAM" id="SSF51621">
    <property type="entry name" value="Phosphoenolpyruvate/pyruvate domain"/>
    <property type="match status" value="1"/>
</dbReference>
<comment type="similarity">
    <text evidence="1">Belongs to the HpcH/HpaI aldolase family.</text>
</comment>
<evidence type="ECO:0000256" key="2">
    <source>
        <dbReference type="ARBA" id="ARBA00022723"/>
    </source>
</evidence>
<dbReference type="InterPro" id="IPR015813">
    <property type="entry name" value="Pyrv/PenolPyrv_kinase-like_dom"/>
</dbReference>
<evidence type="ECO:0000256" key="1">
    <source>
        <dbReference type="ARBA" id="ARBA00005568"/>
    </source>
</evidence>
<dbReference type="Pfam" id="PF03328">
    <property type="entry name" value="HpcH_HpaI"/>
    <property type="match status" value="1"/>
</dbReference>
<feature type="domain" description="HpcH/HpaI aldolase/citrate lyase" evidence="4">
    <location>
        <begin position="20"/>
        <end position="243"/>
    </location>
</feature>
<dbReference type="PANTHER" id="PTHR30502">
    <property type="entry name" value="2-KETO-3-DEOXY-L-RHAMNONATE ALDOLASE"/>
    <property type="match status" value="1"/>
</dbReference>
<dbReference type="GO" id="GO:0046872">
    <property type="term" value="F:metal ion binding"/>
    <property type="evidence" value="ECO:0007669"/>
    <property type="project" value="UniProtKB-KW"/>
</dbReference>
<accession>A0A9X3U0C8</accession>
<proteinExistence type="inferred from homology"/>
<reference evidence="5" key="2">
    <citation type="journal article" date="2023" name="Syst. Appl. Microbiol.">
        <title>Govania unica gen. nov., sp. nov., a rare biosphere bacterium that represents a novel family in the class Alphaproteobacteria.</title>
        <authorList>
            <person name="Vandamme P."/>
            <person name="Peeters C."/>
            <person name="Hettiarachchi A."/>
            <person name="Cnockaert M."/>
            <person name="Carlier A."/>
        </authorList>
    </citation>
    <scope>NUCLEOTIDE SEQUENCE</scope>
    <source>
        <strain evidence="5">LMG 31809</strain>
    </source>
</reference>
<dbReference type="PANTHER" id="PTHR30502:SF0">
    <property type="entry name" value="PHOSPHOENOLPYRUVATE CARBOXYLASE FAMILY PROTEIN"/>
    <property type="match status" value="1"/>
</dbReference>
<dbReference type="RefSeq" id="WP_274944736.1">
    <property type="nucleotide sequence ID" value="NZ_JANWOI010000005.1"/>
</dbReference>
<evidence type="ECO:0000313" key="5">
    <source>
        <dbReference type="EMBL" id="MDA5195025.1"/>
    </source>
</evidence>
<organism evidence="5 6">
    <name type="scientific">Govanella unica</name>
    <dbReference type="NCBI Taxonomy" id="2975056"/>
    <lineage>
        <taxon>Bacteria</taxon>
        <taxon>Pseudomonadati</taxon>
        <taxon>Pseudomonadota</taxon>
        <taxon>Alphaproteobacteria</taxon>
        <taxon>Emcibacterales</taxon>
        <taxon>Govanellaceae</taxon>
        <taxon>Govanella</taxon>
    </lineage>
</organism>
<reference evidence="5" key="1">
    <citation type="submission" date="2022-08" db="EMBL/GenBank/DDBJ databases">
        <authorList>
            <person name="Vandamme P."/>
            <person name="Hettiarachchi A."/>
            <person name="Peeters C."/>
            <person name="Cnockaert M."/>
            <person name="Carlier A."/>
        </authorList>
    </citation>
    <scope>NUCLEOTIDE SEQUENCE</scope>
    <source>
        <strain evidence="5">LMG 31809</strain>
    </source>
</reference>
<dbReference type="Proteomes" id="UP001141619">
    <property type="component" value="Unassembled WGS sequence"/>
</dbReference>
<dbReference type="AlphaFoldDB" id="A0A9X3U0C8"/>
<dbReference type="InterPro" id="IPR040442">
    <property type="entry name" value="Pyrv_kinase-like_dom_sf"/>
</dbReference>
<dbReference type="InterPro" id="IPR005000">
    <property type="entry name" value="Aldolase/citrate-lyase_domain"/>
</dbReference>
<evidence type="ECO:0000259" key="4">
    <source>
        <dbReference type="Pfam" id="PF03328"/>
    </source>
</evidence>
<evidence type="ECO:0000256" key="3">
    <source>
        <dbReference type="ARBA" id="ARBA00023239"/>
    </source>
</evidence>
<keyword evidence="6" id="KW-1185">Reference proteome</keyword>